<feature type="non-terminal residue" evidence="1">
    <location>
        <position position="173"/>
    </location>
</feature>
<accession>X1EMP2</accession>
<sequence length="173" mass="20145">QNKTDVKIITNQLDLVREFREIYLTSELDDKTVKETLAILEGTKNIIKPRDRNIKSRDRESKGETLEKIESEIANFDYEQKRAALQMMDGPQRIRGLAGSGKTIVLAMKAALIHLREPSVNILYTFYTKSLYDFIKSLITRFYRQYSEIDPNWKKINILHAWGGKNLPGVYYN</sequence>
<gene>
    <name evidence="1" type="ORF">S01H4_61319</name>
</gene>
<reference evidence="1" key="1">
    <citation type="journal article" date="2014" name="Front. Microbiol.">
        <title>High frequency of phylogenetically diverse reductive dehalogenase-homologous genes in deep subseafloor sedimentary metagenomes.</title>
        <authorList>
            <person name="Kawai M."/>
            <person name="Futagami T."/>
            <person name="Toyoda A."/>
            <person name="Takaki Y."/>
            <person name="Nishi S."/>
            <person name="Hori S."/>
            <person name="Arai W."/>
            <person name="Tsubouchi T."/>
            <person name="Morono Y."/>
            <person name="Uchiyama I."/>
            <person name="Ito T."/>
            <person name="Fujiyama A."/>
            <person name="Inagaki F."/>
            <person name="Takami H."/>
        </authorList>
    </citation>
    <scope>NUCLEOTIDE SEQUENCE</scope>
    <source>
        <strain evidence="1">Expedition CK06-06</strain>
    </source>
</reference>
<dbReference type="EMBL" id="BART01036334">
    <property type="protein sequence ID" value="GAH09918.1"/>
    <property type="molecule type" value="Genomic_DNA"/>
</dbReference>
<dbReference type="SUPFAM" id="SSF52540">
    <property type="entry name" value="P-loop containing nucleoside triphosphate hydrolases"/>
    <property type="match status" value="1"/>
</dbReference>
<name>X1EMP2_9ZZZZ</name>
<proteinExistence type="predicted"/>
<feature type="non-terminal residue" evidence="1">
    <location>
        <position position="1"/>
    </location>
</feature>
<dbReference type="Gene3D" id="3.40.50.300">
    <property type="entry name" value="P-loop containing nucleotide triphosphate hydrolases"/>
    <property type="match status" value="1"/>
</dbReference>
<organism evidence="1">
    <name type="scientific">marine sediment metagenome</name>
    <dbReference type="NCBI Taxonomy" id="412755"/>
    <lineage>
        <taxon>unclassified sequences</taxon>
        <taxon>metagenomes</taxon>
        <taxon>ecological metagenomes</taxon>
    </lineage>
</organism>
<protein>
    <submittedName>
        <fullName evidence="1">Uncharacterized protein</fullName>
    </submittedName>
</protein>
<evidence type="ECO:0000313" key="1">
    <source>
        <dbReference type="EMBL" id="GAH09918.1"/>
    </source>
</evidence>
<dbReference type="AlphaFoldDB" id="X1EMP2"/>
<dbReference type="InterPro" id="IPR027417">
    <property type="entry name" value="P-loop_NTPase"/>
</dbReference>
<comment type="caution">
    <text evidence="1">The sequence shown here is derived from an EMBL/GenBank/DDBJ whole genome shotgun (WGS) entry which is preliminary data.</text>
</comment>